<proteinExistence type="predicted"/>
<sequence length="233" mass="25584">MSPIDVLAVGAHPDDAEIGMGGTLAKLADQGYRTALICLTKAELSSNGTVEERQKEAANAAKVLGAERMQLAFPDRQLSVYRPDCIAALVKVVREYRPKIVFAPNKEDRHPDHGHCSEIVKEAVFSAGIRRYLPESGTAAYRPTALYYYQINGVIKPDFVVDISGYVEQKRKALSCYKSQFNKNEQSAATPLNTGYLQAVEGRERLLGNEAGVTYAEGFLSDRPLLMSNLIGE</sequence>
<dbReference type="Gene3D" id="3.40.50.10320">
    <property type="entry name" value="LmbE-like"/>
    <property type="match status" value="1"/>
</dbReference>
<dbReference type="SUPFAM" id="SSF102588">
    <property type="entry name" value="LmbE-like"/>
    <property type="match status" value="1"/>
</dbReference>
<dbReference type="PANTHER" id="PTHR12993:SF30">
    <property type="entry name" value="N-ACETYL-ALPHA-D-GLUCOSAMINYL L-MALATE DEACETYLASE 1"/>
    <property type="match status" value="1"/>
</dbReference>
<dbReference type="InterPro" id="IPR024078">
    <property type="entry name" value="LmbE-like_dom_sf"/>
</dbReference>
<dbReference type="GO" id="GO:0016811">
    <property type="term" value="F:hydrolase activity, acting on carbon-nitrogen (but not peptide) bonds, in linear amides"/>
    <property type="evidence" value="ECO:0007669"/>
    <property type="project" value="TreeGrafter"/>
</dbReference>
<keyword evidence="3" id="KW-1185">Reference proteome</keyword>
<dbReference type="PANTHER" id="PTHR12993">
    <property type="entry name" value="N-ACETYLGLUCOSAMINYL-PHOSPHATIDYLINOSITOL DE-N-ACETYLASE-RELATED"/>
    <property type="match status" value="1"/>
</dbReference>
<dbReference type="NCBIfam" id="TIGR04001">
    <property type="entry name" value="thiol_BshB1"/>
    <property type="match status" value="1"/>
</dbReference>
<evidence type="ECO:0000313" key="2">
    <source>
        <dbReference type="EMBL" id="SDY88045.1"/>
    </source>
</evidence>
<evidence type="ECO:0000313" key="3">
    <source>
        <dbReference type="Proteomes" id="UP000198935"/>
    </source>
</evidence>
<accession>A0A1H3NHW5</accession>
<dbReference type="EMBL" id="FNPI01000004">
    <property type="protein sequence ID" value="SDY88045.1"/>
    <property type="molecule type" value="Genomic_DNA"/>
</dbReference>
<dbReference type="AlphaFoldDB" id="A0A1H3NHW5"/>
<name>A0A1H3NHW5_9BACI</name>
<gene>
    <name evidence="2" type="ORF">SAMN05421736_10468</name>
</gene>
<dbReference type="GO" id="GO:0071793">
    <property type="term" value="P:bacillithiol biosynthetic process"/>
    <property type="evidence" value="ECO:0007669"/>
    <property type="project" value="InterPro"/>
</dbReference>
<dbReference type="Proteomes" id="UP000198935">
    <property type="component" value="Unassembled WGS sequence"/>
</dbReference>
<organism evidence="2 3">
    <name type="scientific">Evansella caseinilytica</name>
    <dbReference type="NCBI Taxonomy" id="1503961"/>
    <lineage>
        <taxon>Bacteria</taxon>
        <taxon>Bacillati</taxon>
        <taxon>Bacillota</taxon>
        <taxon>Bacilli</taxon>
        <taxon>Bacillales</taxon>
        <taxon>Bacillaceae</taxon>
        <taxon>Evansella</taxon>
    </lineage>
</organism>
<dbReference type="InterPro" id="IPR003737">
    <property type="entry name" value="GlcNAc_PI_deacetylase-related"/>
</dbReference>
<dbReference type="STRING" id="1503961.SAMN05421736_10468"/>
<reference evidence="3" key="1">
    <citation type="submission" date="2016-10" db="EMBL/GenBank/DDBJ databases">
        <authorList>
            <person name="Varghese N."/>
            <person name="Submissions S."/>
        </authorList>
    </citation>
    <scope>NUCLEOTIDE SEQUENCE [LARGE SCALE GENOMIC DNA]</scope>
    <source>
        <strain evidence="3">SP</strain>
    </source>
</reference>
<dbReference type="InterPro" id="IPR023842">
    <property type="entry name" value="Bacillithiol_biosynth_BshB1"/>
</dbReference>
<evidence type="ECO:0000256" key="1">
    <source>
        <dbReference type="ARBA" id="ARBA00001947"/>
    </source>
</evidence>
<protein>
    <submittedName>
        <fullName evidence="2">Bacillithiol biosynthesis deacetylase BshB1</fullName>
    </submittedName>
</protein>
<comment type="cofactor">
    <cofactor evidence="1">
        <name>Zn(2+)</name>
        <dbReference type="ChEBI" id="CHEBI:29105"/>
    </cofactor>
</comment>
<dbReference type="Pfam" id="PF02585">
    <property type="entry name" value="PIG-L"/>
    <property type="match status" value="1"/>
</dbReference>
<dbReference type="GO" id="GO:0019213">
    <property type="term" value="F:deacetylase activity"/>
    <property type="evidence" value="ECO:0007669"/>
    <property type="project" value="InterPro"/>
</dbReference>
<dbReference type="OrthoDB" id="9778719at2"/>